<dbReference type="Proteomes" id="UP000634004">
    <property type="component" value="Unassembled WGS sequence"/>
</dbReference>
<keyword evidence="1" id="KW-0472">Membrane</keyword>
<reference evidence="2" key="1">
    <citation type="journal article" date="2014" name="Int. J. Syst. Evol. Microbiol.">
        <title>Complete genome sequence of Corynebacterium casei LMG S-19264T (=DSM 44701T), isolated from a smear-ripened cheese.</title>
        <authorList>
            <consortium name="US DOE Joint Genome Institute (JGI-PGF)"/>
            <person name="Walter F."/>
            <person name="Albersmeier A."/>
            <person name="Kalinowski J."/>
            <person name="Ruckert C."/>
        </authorList>
    </citation>
    <scope>NUCLEOTIDE SEQUENCE</scope>
    <source>
        <strain evidence="2">KCTC 32513</strain>
    </source>
</reference>
<dbReference type="AlphaFoldDB" id="A0A8J3G2P9"/>
<reference evidence="2" key="2">
    <citation type="submission" date="2020-09" db="EMBL/GenBank/DDBJ databases">
        <authorList>
            <person name="Sun Q."/>
            <person name="Kim S."/>
        </authorList>
    </citation>
    <scope>NUCLEOTIDE SEQUENCE</scope>
    <source>
        <strain evidence="2">KCTC 32513</strain>
    </source>
</reference>
<keyword evidence="3" id="KW-1185">Reference proteome</keyword>
<feature type="transmembrane region" description="Helical" evidence="1">
    <location>
        <begin position="6"/>
        <end position="26"/>
    </location>
</feature>
<accession>A0A8J3G2P9</accession>
<proteinExistence type="predicted"/>
<sequence length="73" mass="7769">MVFAGVFTVIISLVFFGVGSGLVSLFSQAISYESVMFAISMPFLILILGSILSVGIPYFAAAALSQLFVDIDR</sequence>
<name>A0A8J3G2P9_9PROT</name>
<keyword evidence="1" id="KW-1133">Transmembrane helix</keyword>
<protein>
    <submittedName>
        <fullName evidence="2">Uncharacterized protein</fullName>
    </submittedName>
</protein>
<evidence type="ECO:0000313" key="3">
    <source>
        <dbReference type="Proteomes" id="UP000634004"/>
    </source>
</evidence>
<evidence type="ECO:0000313" key="2">
    <source>
        <dbReference type="EMBL" id="GHA96046.1"/>
    </source>
</evidence>
<dbReference type="EMBL" id="BMZH01000007">
    <property type="protein sequence ID" value="GHA96046.1"/>
    <property type="molecule type" value="Genomic_DNA"/>
</dbReference>
<feature type="transmembrane region" description="Helical" evidence="1">
    <location>
        <begin position="38"/>
        <end position="60"/>
    </location>
</feature>
<keyword evidence="1" id="KW-0812">Transmembrane</keyword>
<gene>
    <name evidence="2" type="ORF">GCM10009069_18720</name>
</gene>
<organism evidence="2 3">
    <name type="scientific">Algimonas arctica</name>
    <dbReference type="NCBI Taxonomy" id="1479486"/>
    <lineage>
        <taxon>Bacteria</taxon>
        <taxon>Pseudomonadati</taxon>
        <taxon>Pseudomonadota</taxon>
        <taxon>Alphaproteobacteria</taxon>
        <taxon>Maricaulales</taxon>
        <taxon>Robiginitomaculaceae</taxon>
        <taxon>Algimonas</taxon>
    </lineage>
</organism>
<comment type="caution">
    <text evidence="2">The sequence shown here is derived from an EMBL/GenBank/DDBJ whole genome shotgun (WGS) entry which is preliminary data.</text>
</comment>
<evidence type="ECO:0000256" key="1">
    <source>
        <dbReference type="SAM" id="Phobius"/>
    </source>
</evidence>